<sequence>MQASESFRRQFAGYGILTAEILYRMPDHPALLQSFVWQTEDKAPQFPELRRFLAYWEREIEALIHSVRVAHKDLIGPMDVRYAKGEFLIH</sequence>
<dbReference type="Proteomes" id="UP000586722">
    <property type="component" value="Unassembled WGS sequence"/>
</dbReference>
<comment type="caution">
    <text evidence="1">The sequence shown here is derived from an EMBL/GenBank/DDBJ whole genome shotgun (WGS) entry which is preliminary data.</text>
</comment>
<protein>
    <submittedName>
        <fullName evidence="1">Usg family protein</fullName>
    </submittedName>
</protein>
<dbReference type="AlphaFoldDB" id="A0A7X5EZZ8"/>
<proteinExistence type="predicted"/>
<dbReference type="RefSeq" id="WP_161675594.1">
    <property type="nucleotide sequence ID" value="NZ_JAABLP010000002.1"/>
</dbReference>
<keyword evidence="2" id="KW-1185">Reference proteome</keyword>
<name>A0A7X5EZZ8_9HYPH</name>
<dbReference type="Pfam" id="PF06233">
    <property type="entry name" value="Usg"/>
    <property type="match status" value="1"/>
</dbReference>
<evidence type="ECO:0000313" key="1">
    <source>
        <dbReference type="EMBL" id="NBN77242.1"/>
    </source>
</evidence>
<dbReference type="EMBL" id="JAABLQ010000001">
    <property type="protein sequence ID" value="NBN77242.1"/>
    <property type="molecule type" value="Genomic_DNA"/>
</dbReference>
<dbReference type="InterPro" id="IPR009354">
    <property type="entry name" value="Usg"/>
</dbReference>
<evidence type="ECO:0000313" key="2">
    <source>
        <dbReference type="Proteomes" id="UP000586722"/>
    </source>
</evidence>
<gene>
    <name evidence="1" type="ORF">GWI72_03045</name>
</gene>
<organism evidence="1 2">
    <name type="scientific">Pannonibacter tanglangensis</name>
    <dbReference type="NCBI Taxonomy" id="2750084"/>
    <lineage>
        <taxon>Bacteria</taxon>
        <taxon>Pseudomonadati</taxon>
        <taxon>Pseudomonadota</taxon>
        <taxon>Alphaproteobacteria</taxon>
        <taxon>Hyphomicrobiales</taxon>
        <taxon>Stappiaceae</taxon>
        <taxon>Pannonibacter</taxon>
    </lineage>
</organism>
<reference evidence="2" key="1">
    <citation type="submission" date="2020-01" db="EMBL/GenBank/DDBJ databases">
        <authorList>
            <person name="Fang Y."/>
            <person name="Sun R."/>
            <person name="Nie L."/>
            <person name="He J."/>
            <person name="Hao L."/>
            <person name="Wang L."/>
            <person name="Su S."/>
            <person name="Lv E."/>
            <person name="Zhang Z."/>
            <person name="Xie R."/>
            <person name="Liu H."/>
        </authorList>
    </citation>
    <scope>NUCLEOTIDE SEQUENCE [LARGE SCALE GENOMIC DNA]</scope>
    <source>
        <strain evidence="2">XCT-53</strain>
    </source>
</reference>
<accession>A0A7X5EZZ8</accession>